<dbReference type="SUPFAM" id="SSF88713">
    <property type="entry name" value="Glycoside hydrolase/deacetylase"/>
    <property type="match status" value="1"/>
</dbReference>
<gene>
    <name evidence="1" type="ORF">BSYN_01680</name>
</gene>
<dbReference type="RefSeq" id="WP_353332373.1">
    <property type="nucleotide sequence ID" value="NZ_AP028055.1"/>
</dbReference>
<evidence type="ECO:0008006" key="3">
    <source>
        <dbReference type="Google" id="ProtNLM"/>
    </source>
</evidence>
<keyword evidence="2" id="KW-1185">Reference proteome</keyword>
<dbReference type="InterPro" id="IPR011330">
    <property type="entry name" value="Glyco_hydro/deAcase_b/a-brl"/>
</dbReference>
<name>A0ABN6Z6E4_9BACE</name>
<reference evidence="1 2" key="1">
    <citation type="submission" date="2023-04" db="EMBL/GenBank/DDBJ databases">
        <title>Draft genome sequence of acteroides sedimenti strain YN3PY1.</title>
        <authorList>
            <person name="Yoshida N."/>
        </authorList>
    </citation>
    <scope>NUCLEOTIDE SEQUENCE [LARGE SCALE GENOMIC DNA]</scope>
    <source>
        <strain evidence="1 2">YN3PY1</strain>
    </source>
</reference>
<dbReference type="Proteomes" id="UP001496674">
    <property type="component" value="Chromosome"/>
</dbReference>
<accession>A0ABN6Z6E4</accession>
<dbReference type="EMBL" id="AP028055">
    <property type="protein sequence ID" value="BEG97903.1"/>
    <property type="molecule type" value="Genomic_DNA"/>
</dbReference>
<proteinExistence type="predicted"/>
<organism evidence="1 2">
    <name type="scientific">Bacteroides sedimenti</name>
    <dbReference type="NCBI Taxonomy" id="2136147"/>
    <lineage>
        <taxon>Bacteria</taxon>
        <taxon>Pseudomonadati</taxon>
        <taxon>Bacteroidota</taxon>
        <taxon>Bacteroidia</taxon>
        <taxon>Bacteroidales</taxon>
        <taxon>Bacteroidaceae</taxon>
        <taxon>Bacteroides</taxon>
    </lineage>
</organism>
<evidence type="ECO:0000313" key="2">
    <source>
        <dbReference type="Proteomes" id="UP001496674"/>
    </source>
</evidence>
<evidence type="ECO:0000313" key="1">
    <source>
        <dbReference type="EMBL" id="BEG97903.1"/>
    </source>
</evidence>
<dbReference type="Gene3D" id="3.20.20.370">
    <property type="entry name" value="Glycoside hydrolase/deacetylase"/>
    <property type="match status" value="1"/>
</dbReference>
<protein>
    <recommendedName>
        <fullName evidence="3">NodB homology domain-containing protein</fullName>
    </recommendedName>
</protein>
<sequence length="336" mass="38781">MGKDIYITLDYELFLGLKTGSVENSLIMPMDELARTFDRHGVKATLFVDSSFLYALNKYRDRYSSLDKDYSRVAGQIKRLARNGHSIQLHIHPQWYFSEYNGNEWKLNMEFYKLSDVEHDLAVHYFKESKNLLESVIEKDIIGFRAGGYSIQTFKGYYDLMVTNNIRVDSSVLTGAVSHSRFQWYDYRTVPMDSPYCFEQDIARPSDKGEVMELPITTCRFNPVHYALLRKKSDEGSFKAFSDGSSVASALSRPRRMYDFYRQMFRTKIVPASIDSLSSYLLPLVYKKACEESGARSFVIIGHPKSASPKSIRLTDDFISNTVLNNEYKVIEDLLK</sequence>